<evidence type="ECO:0000313" key="2">
    <source>
        <dbReference type="Proteomes" id="UP000095282"/>
    </source>
</evidence>
<accession>A0A1I7T3B6</accession>
<keyword evidence="2" id="KW-1185">Reference proteome</keyword>
<reference evidence="3" key="1">
    <citation type="submission" date="2016-11" db="UniProtKB">
        <authorList>
            <consortium name="WormBaseParasite"/>
        </authorList>
    </citation>
    <scope>IDENTIFICATION</scope>
</reference>
<dbReference type="Proteomes" id="UP000095282">
    <property type="component" value="Unplaced"/>
</dbReference>
<feature type="compositionally biased region" description="Basic residues" evidence="1">
    <location>
        <begin position="13"/>
        <end position="24"/>
    </location>
</feature>
<proteinExistence type="predicted"/>
<sequence>MSSEDNENDGRTRKPTRPFLKKGQ</sequence>
<dbReference type="WBParaSite" id="Csp11.Scaffold489.g2022.t1">
    <property type="protein sequence ID" value="Csp11.Scaffold489.g2022.t1"/>
    <property type="gene ID" value="Csp11.Scaffold489.g2022"/>
</dbReference>
<evidence type="ECO:0000313" key="3">
    <source>
        <dbReference type="WBParaSite" id="Csp11.Scaffold489.g2022.t1"/>
    </source>
</evidence>
<name>A0A1I7T3B6_9PELO</name>
<protein>
    <submittedName>
        <fullName evidence="3">Mobilization protein</fullName>
    </submittedName>
</protein>
<evidence type="ECO:0000256" key="1">
    <source>
        <dbReference type="SAM" id="MobiDB-lite"/>
    </source>
</evidence>
<dbReference type="AlphaFoldDB" id="A0A1I7T3B6"/>
<feature type="region of interest" description="Disordered" evidence="1">
    <location>
        <begin position="1"/>
        <end position="24"/>
    </location>
</feature>
<organism evidence="2 3">
    <name type="scientific">Caenorhabditis tropicalis</name>
    <dbReference type="NCBI Taxonomy" id="1561998"/>
    <lineage>
        <taxon>Eukaryota</taxon>
        <taxon>Metazoa</taxon>
        <taxon>Ecdysozoa</taxon>
        <taxon>Nematoda</taxon>
        <taxon>Chromadorea</taxon>
        <taxon>Rhabditida</taxon>
        <taxon>Rhabditina</taxon>
        <taxon>Rhabditomorpha</taxon>
        <taxon>Rhabditoidea</taxon>
        <taxon>Rhabditidae</taxon>
        <taxon>Peloderinae</taxon>
        <taxon>Caenorhabditis</taxon>
    </lineage>
</organism>